<accession>A0A8S3TWI1</accession>
<sequence>MSVSNTITGLSDGQLTGRWNDGQLTGRWNDGQLTGRLNDGHLNGRLNDGHLIGRLNDGHLTGRLNDGQLTGRWNDGQLTGRRNDGQLTGRLNRGHQDGALDSGKRLYRSRRSAVQRLRVSYRGNRGSTRNHFDSGRFNRLGGNSGWRSNSGYNSRWYKFESFLRQLVLKQLVSETPSSEITRRETPSHKTFTSYLFNNCDHSRWKTSLGQ</sequence>
<name>A0A8S3TWI1_MYTED</name>
<dbReference type="OrthoDB" id="8194427at2759"/>
<comment type="caution">
    <text evidence="1">The sequence shown here is derived from an EMBL/GenBank/DDBJ whole genome shotgun (WGS) entry which is preliminary data.</text>
</comment>
<evidence type="ECO:0000313" key="2">
    <source>
        <dbReference type="Proteomes" id="UP000683360"/>
    </source>
</evidence>
<gene>
    <name evidence="1" type="ORF">MEDL_48301</name>
</gene>
<organism evidence="1 2">
    <name type="scientific">Mytilus edulis</name>
    <name type="common">Blue mussel</name>
    <dbReference type="NCBI Taxonomy" id="6550"/>
    <lineage>
        <taxon>Eukaryota</taxon>
        <taxon>Metazoa</taxon>
        <taxon>Spiralia</taxon>
        <taxon>Lophotrochozoa</taxon>
        <taxon>Mollusca</taxon>
        <taxon>Bivalvia</taxon>
        <taxon>Autobranchia</taxon>
        <taxon>Pteriomorphia</taxon>
        <taxon>Mytilida</taxon>
        <taxon>Mytiloidea</taxon>
        <taxon>Mytilidae</taxon>
        <taxon>Mytilinae</taxon>
        <taxon>Mytilus</taxon>
    </lineage>
</organism>
<proteinExistence type="predicted"/>
<evidence type="ECO:0000313" key="1">
    <source>
        <dbReference type="EMBL" id="CAG2235768.1"/>
    </source>
</evidence>
<dbReference type="AlphaFoldDB" id="A0A8S3TWI1"/>
<dbReference type="EMBL" id="CAJPWZ010002329">
    <property type="protein sequence ID" value="CAG2235768.1"/>
    <property type="molecule type" value="Genomic_DNA"/>
</dbReference>
<keyword evidence="2" id="KW-1185">Reference proteome</keyword>
<protein>
    <submittedName>
        <fullName evidence="1">Uncharacterized protein</fullName>
    </submittedName>
</protein>
<reference evidence="1" key="1">
    <citation type="submission" date="2021-03" db="EMBL/GenBank/DDBJ databases">
        <authorList>
            <person name="Bekaert M."/>
        </authorList>
    </citation>
    <scope>NUCLEOTIDE SEQUENCE</scope>
</reference>
<dbReference type="Proteomes" id="UP000683360">
    <property type="component" value="Unassembled WGS sequence"/>
</dbReference>